<name>A0AAV4NTE6_CAEEX</name>
<protein>
    <submittedName>
        <fullName evidence="1">Uncharacterized protein</fullName>
    </submittedName>
</protein>
<evidence type="ECO:0000313" key="1">
    <source>
        <dbReference type="EMBL" id="GIX88074.1"/>
    </source>
</evidence>
<proteinExistence type="predicted"/>
<dbReference type="Proteomes" id="UP001054945">
    <property type="component" value="Unassembled WGS sequence"/>
</dbReference>
<dbReference type="EMBL" id="BPLR01003731">
    <property type="protein sequence ID" value="GIX88074.1"/>
    <property type="molecule type" value="Genomic_DNA"/>
</dbReference>
<sequence>MGINGSFEHADLKCSDRRTHQDESDQLLRTALIAGPIESKSKQRSLRRSLATVRPEINPLMKRFCAAEFDSQIISRTRRLSLSLRQDPGMSGGQVGHVGHAVGSQEVGGGNKALLLGVHGEMLLGWVKR</sequence>
<dbReference type="AlphaFoldDB" id="A0AAV4NTE6"/>
<accession>A0AAV4NTE6</accession>
<comment type="caution">
    <text evidence="1">The sequence shown here is derived from an EMBL/GenBank/DDBJ whole genome shotgun (WGS) entry which is preliminary data.</text>
</comment>
<reference evidence="1 2" key="1">
    <citation type="submission" date="2021-06" db="EMBL/GenBank/DDBJ databases">
        <title>Caerostris extrusa draft genome.</title>
        <authorList>
            <person name="Kono N."/>
            <person name="Arakawa K."/>
        </authorList>
    </citation>
    <scope>NUCLEOTIDE SEQUENCE [LARGE SCALE GENOMIC DNA]</scope>
</reference>
<keyword evidence="2" id="KW-1185">Reference proteome</keyword>
<gene>
    <name evidence="1" type="ORF">CEXT_787731</name>
</gene>
<organism evidence="1 2">
    <name type="scientific">Caerostris extrusa</name>
    <name type="common">Bark spider</name>
    <name type="synonym">Caerostris bankana</name>
    <dbReference type="NCBI Taxonomy" id="172846"/>
    <lineage>
        <taxon>Eukaryota</taxon>
        <taxon>Metazoa</taxon>
        <taxon>Ecdysozoa</taxon>
        <taxon>Arthropoda</taxon>
        <taxon>Chelicerata</taxon>
        <taxon>Arachnida</taxon>
        <taxon>Araneae</taxon>
        <taxon>Araneomorphae</taxon>
        <taxon>Entelegynae</taxon>
        <taxon>Araneoidea</taxon>
        <taxon>Araneidae</taxon>
        <taxon>Caerostris</taxon>
    </lineage>
</organism>
<evidence type="ECO:0000313" key="2">
    <source>
        <dbReference type="Proteomes" id="UP001054945"/>
    </source>
</evidence>